<protein>
    <submittedName>
        <fullName evidence="1">Uncharacterized protein</fullName>
    </submittedName>
</protein>
<dbReference type="EMBL" id="CASHSV030000716">
    <property type="protein sequence ID" value="CAJ2672530.1"/>
    <property type="molecule type" value="Genomic_DNA"/>
</dbReference>
<evidence type="ECO:0000313" key="2">
    <source>
        <dbReference type="Proteomes" id="UP001177021"/>
    </source>
</evidence>
<sequence>MPKKAAVPKMGDRVEVLESQMGEVQATLKSLAEQMQQQSKVMTELSKQLGKRVPASSTSECEGSVTNDLNESRLSGKKVKLPVFEGEDPVAWITRAEIYFDVQHTTEEMKVKLARLSMEGSTIHWFNLLLETEDDLSWIKLKKALIARYGGRRLENPFEELSALKQTGSVEEYVEAFELLSSQVARLPEEQYLGYFMSGGITLQTLKQTHPGLKAQIRRRVRTLNPVTRMQVMRIAKNVEEELRDEDDDGDRKVGKKMYGDRMGRSDWFGPNSNRIGSGTAQKDTRSNPNPKTGSNSSNANSSSSLATTGRKMDSEVRSNSWKGVRSVSNDEVVERRAKGLCFKCGGRWHPTQHKCPEKALRVLILGDGEIMNEEGEIVVMEGEVSEGEEEVEVECKSMGVLGSMGGQSTMKVEGRIADVDVLVLIDSGATHNFISPQIVMALGLKITPMADKYIKLGDGHKVVSKGICKNITIQIETIQVVVDAWVLELGGLDMVLGVAWLSTLGKVVMDWKTLSMQFMQGDQMVKLQGQGSSHESYLNSFLGNNHSRWNNEWWWAQYQQMEDEAQIPTEFEELLKQFNEVFKDCIQLPPERTKVHHIKLFPEHESVNVRPYRYPHHQKQEIEKQVNELLQAGVIQPSMSSFSSPVILVKKKDKSWRMCVDYRALNKATIPDKYPIPIVDELLDELFGSTVFSKIDLKSGYHQIRVHKDDVHKTAFRTHNGHYEYLVMPFGLMNAPATFQAIMNDIFRPFLRKFVLVFFDDILVYSKNVRQHKDHLHQVLSVLQANCFVANQAKCKFGCSQVDYLGHIISGAGVSVDPEKIKCILDWPVPKGVKGVRGFLGLTGYYRKFIKNYGKMVKPLTELTKKDNFKWGNDEQEAFQLMKNIMSSPPVLTLPNFEIPFEVECDAAGRGIGAVLMQKRQPIAYFSKALSDGNLAKSVYEKELMALVLSIQHWRHYLLGKHFTVFTDHKSLKHILLQKVTSPDQQGWLAKLLGYQFEVKYKPGLENKAADALSRCYDEAEFNTLLSYPTWIDSKKLLDEVTQDSDIQSLIEAIQTDSNAKPGYCVKNGVLFYHGRLVISHKSPSIPLLLEEFHCTPTGGHSGFLRTYRRLAENLYWVGMQKSVRDFVRACDICQRQKYSATTPGGLLQPLPIPNAIWEELSLDFITGLPKSKGYDAIMVVVDRLSKYGHFILLKHPYSAKSVAELFIKEIVRLHGVPKSLVSDRDPLFVSHFWMELFKLQGTKLQMSSAYHPETDGQTEVINRCLESYLRCFASDQPKTWSNWVAWAEYWYNTTYHVSIGKTPFEVVYGRQPPGIVRFLSNETKVAAVALELKERDEALNQLKLHLKKAQEQMVAYANKKRRDLCFDIGEWVFLKLRPHKQQSVVKRINQKLAARFYGPFKVIDKIGTVAYKLQLPESSKIHPVFHVSLLKKAVGEYQQQGELPKDLEIAEAIDVYPELVVGARVVMKEGIAVHQSLIKWQGKSLDDVTWEDVEFLRSQFPEFSLEDKAVFKEGGVDRIVDQVGLDESEPKPRVWRVYQRKKINMNDDVDK</sequence>
<name>A0ACB0LVK0_TRIPR</name>
<proteinExistence type="predicted"/>
<organism evidence="1 2">
    <name type="scientific">Trifolium pratense</name>
    <name type="common">Red clover</name>
    <dbReference type="NCBI Taxonomy" id="57577"/>
    <lineage>
        <taxon>Eukaryota</taxon>
        <taxon>Viridiplantae</taxon>
        <taxon>Streptophyta</taxon>
        <taxon>Embryophyta</taxon>
        <taxon>Tracheophyta</taxon>
        <taxon>Spermatophyta</taxon>
        <taxon>Magnoliopsida</taxon>
        <taxon>eudicotyledons</taxon>
        <taxon>Gunneridae</taxon>
        <taxon>Pentapetalae</taxon>
        <taxon>rosids</taxon>
        <taxon>fabids</taxon>
        <taxon>Fabales</taxon>
        <taxon>Fabaceae</taxon>
        <taxon>Papilionoideae</taxon>
        <taxon>50 kb inversion clade</taxon>
        <taxon>NPAAA clade</taxon>
        <taxon>Hologalegina</taxon>
        <taxon>IRL clade</taxon>
        <taxon>Trifolieae</taxon>
        <taxon>Trifolium</taxon>
    </lineage>
</organism>
<accession>A0ACB0LVK0</accession>
<comment type="caution">
    <text evidence="1">The sequence shown here is derived from an EMBL/GenBank/DDBJ whole genome shotgun (WGS) entry which is preliminary data.</text>
</comment>
<evidence type="ECO:0000313" key="1">
    <source>
        <dbReference type="EMBL" id="CAJ2672530.1"/>
    </source>
</evidence>
<gene>
    <name evidence="1" type="ORF">MILVUS5_LOCUS36152</name>
</gene>
<dbReference type="Proteomes" id="UP001177021">
    <property type="component" value="Unassembled WGS sequence"/>
</dbReference>
<keyword evidence="2" id="KW-1185">Reference proteome</keyword>
<reference evidence="1" key="1">
    <citation type="submission" date="2023-10" db="EMBL/GenBank/DDBJ databases">
        <authorList>
            <person name="Rodriguez Cubillos JULIANA M."/>
            <person name="De Vega J."/>
        </authorList>
    </citation>
    <scope>NUCLEOTIDE SEQUENCE</scope>
</reference>